<reference evidence="2 3" key="1">
    <citation type="submission" date="2019-10" db="EMBL/GenBank/DDBJ databases">
        <title>Pseudomonas dajingensis sp. nov., isolated from the profound head ulcers of farmed Murray cod (Maccullochella peelii peelii).</title>
        <authorList>
            <person name="Liu Y."/>
        </authorList>
    </citation>
    <scope>NUCLEOTIDE SEQUENCE [LARGE SCALE GENOMIC DNA]</scope>
    <source>
        <strain evidence="2 3">MC042</strain>
    </source>
</reference>
<evidence type="ECO:0000313" key="2">
    <source>
        <dbReference type="EMBL" id="MQA55168.1"/>
    </source>
</evidence>
<accession>A0A7X1U5L9</accession>
<dbReference type="EMBL" id="WHUV01000003">
    <property type="protein sequence ID" value="MQA55168.1"/>
    <property type="molecule type" value="Genomic_DNA"/>
</dbReference>
<dbReference type="AlphaFoldDB" id="A0A7X1U5L9"/>
<sequence>MDRARALALEYAENQYLRARVEGLANLPGNPYRASVQGDSSCGAFLVADHPSPMLNRVHGDQERDAGKLANLLQACNACNPAIALIAASARIAPSLELQGQLLQRLKGWTHGQFLAPVEAIPASPACSDIESVDLSTLESFCVLHREAFNTPAAARPVTQAAFGALLDDARGHLYLIREQGVAVAGAALFIADNGVAYLGTAFTTKAARGQGHHRVLIAHRLHQAVALGARSVAATALLNSQSRRNLEHCGLRLSHLQTLYRAAP</sequence>
<protein>
    <submittedName>
        <fullName evidence="2">GNAT family N-acetyltransferase</fullName>
    </submittedName>
</protein>
<organism evidence="2 3">
    <name type="scientific">Pseudomonas piscis</name>
    <dbReference type="NCBI Taxonomy" id="2614538"/>
    <lineage>
        <taxon>Bacteria</taxon>
        <taxon>Pseudomonadati</taxon>
        <taxon>Pseudomonadota</taxon>
        <taxon>Gammaproteobacteria</taxon>
        <taxon>Pseudomonadales</taxon>
        <taxon>Pseudomonadaceae</taxon>
        <taxon>Pseudomonas</taxon>
    </lineage>
</organism>
<comment type="caution">
    <text evidence="2">The sequence shown here is derived from an EMBL/GenBank/DDBJ whole genome shotgun (WGS) entry which is preliminary data.</text>
</comment>
<name>A0A7X1U5L9_9PSED</name>
<dbReference type="RefSeq" id="WP_152898414.1">
    <property type="nucleotide sequence ID" value="NZ_WHUV01000003.1"/>
</dbReference>
<dbReference type="Proteomes" id="UP000486534">
    <property type="component" value="Unassembled WGS sequence"/>
</dbReference>
<evidence type="ECO:0000313" key="3">
    <source>
        <dbReference type="Proteomes" id="UP000486534"/>
    </source>
</evidence>
<keyword evidence="2" id="KW-0808">Transferase</keyword>
<dbReference type="SUPFAM" id="SSF55729">
    <property type="entry name" value="Acyl-CoA N-acyltransferases (Nat)"/>
    <property type="match status" value="1"/>
</dbReference>
<dbReference type="GO" id="GO:0016747">
    <property type="term" value="F:acyltransferase activity, transferring groups other than amino-acyl groups"/>
    <property type="evidence" value="ECO:0007669"/>
    <property type="project" value="InterPro"/>
</dbReference>
<gene>
    <name evidence="2" type="ORF">GDH07_17775</name>
</gene>
<dbReference type="Gene3D" id="3.40.630.30">
    <property type="match status" value="1"/>
</dbReference>
<dbReference type="InterPro" id="IPR016181">
    <property type="entry name" value="Acyl_CoA_acyltransferase"/>
</dbReference>
<dbReference type="PROSITE" id="PS51186">
    <property type="entry name" value="GNAT"/>
    <property type="match status" value="1"/>
</dbReference>
<feature type="domain" description="N-acetyltransferase" evidence="1">
    <location>
        <begin position="128"/>
        <end position="265"/>
    </location>
</feature>
<dbReference type="Pfam" id="PF00583">
    <property type="entry name" value="Acetyltransf_1"/>
    <property type="match status" value="1"/>
</dbReference>
<proteinExistence type="predicted"/>
<dbReference type="InterPro" id="IPR000182">
    <property type="entry name" value="GNAT_dom"/>
</dbReference>
<evidence type="ECO:0000259" key="1">
    <source>
        <dbReference type="PROSITE" id="PS51186"/>
    </source>
</evidence>